<keyword evidence="3" id="KW-0486">Methionine biosynthesis</keyword>
<dbReference type="Proteomes" id="UP000722336">
    <property type="component" value="Unassembled WGS sequence"/>
</dbReference>
<name>A0ABS6SCX2_9SPHN</name>
<dbReference type="InterPro" id="IPR006234">
    <property type="entry name" value="O-succ-hSer_sulfhydrylase"/>
</dbReference>
<comment type="catalytic activity">
    <reaction evidence="3">
        <text>O-succinyl-L-homoserine + hydrogen sulfide = L-homocysteine + succinate</text>
        <dbReference type="Rhea" id="RHEA:27826"/>
        <dbReference type="ChEBI" id="CHEBI:29919"/>
        <dbReference type="ChEBI" id="CHEBI:30031"/>
        <dbReference type="ChEBI" id="CHEBI:57661"/>
        <dbReference type="ChEBI" id="CHEBI:58199"/>
    </reaction>
</comment>
<feature type="modified residue" description="N6-(pyridoxal phosphate)lysine" evidence="3">
    <location>
        <position position="217"/>
    </location>
</feature>
<comment type="pathway">
    <text evidence="3">Amino-acid biosynthesis; L-methionine biosynthesis via de novo pathway; L-homocysteine from O-succinyl-L-homoserine: step 1/1.</text>
</comment>
<comment type="caution">
    <text evidence="5">The sequence shown here is derived from an EMBL/GenBank/DDBJ whole genome shotgun (WGS) entry which is preliminary data.</text>
</comment>
<evidence type="ECO:0000256" key="1">
    <source>
        <dbReference type="ARBA" id="ARBA00001933"/>
    </source>
</evidence>
<proteinExistence type="inferred from homology"/>
<accession>A0ABS6SCX2</accession>
<dbReference type="HAMAP" id="MF_02056">
    <property type="entry name" value="MetZ"/>
    <property type="match status" value="1"/>
</dbReference>
<evidence type="ECO:0000313" key="6">
    <source>
        <dbReference type="Proteomes" id="UP000722336"/>
    </source>
</evidence>
<sequence>MKRSTGHDRSRTRAWKPATQAIRGGTLRSEFGETSEALFLTSGYCYDEAEIAAARFRGDDPGMTYSRLQNPTVAMLEERLCLMEGAEACRAQASGMAAMTTALLCQLSAGDHMVTARAMFGSCKWLGDELLPRFGIEVTVVDGSDTDAWAKAVRPNTKLLFLETPANPTLEIADISAIADIAHDAGAKLLVDNAFATPVLQRPMELGADMVAYSATKMMDGQGRVLAGAVLGTDEFINETLLPFQRNTGPNLSPFNAWVVLKGLETLELRMTRQSENALKVAKALESRVPKLLYPHLDSHPQVDLARAQMRAGGTIMSLFLDGGREQAHGLLNALELVDISNNIGDSRSLMTHPASTTHYGVGEEGRAEMGITEGMLRLSVGLEDPDDVIADLDQALASAGL</sequence>
<dbReference type="NCBIfam" id="TIGR01325">
    <property type="entry name" value="O_suc_HS_sulf"/>
    <property type="match status" value="1"/>
</dbReference>
<dbReference type="PANTHER" id="PTHR11808">
    <property type="entry name" value="TRANS-SULFURATION ENZYME FAMILY MEMBER"/>
    <property type="match status" value="1"/>
</dbReference>
<evidence type="ECO:0000256" key="2">
    <source>
        <dbReference type="ARBA" id="ARBA00022898"/>
    </source>
</evidence>
<keyword evidence="3" id="KW-0808">Transferase</keyword>
<dbReference type="CDD" id="cd00614">
    <property type="entry name" value="CGS_like"/>
    <property type="match status" value="1"/>
</dbReference>
<evidence type="ECO:0000256" key="3">
    <source>
        <dbReference type="HAMAP-Rule" id="MF_02056"/>
    </source>
</evidence>
<keyword evidence="2 3" id="KW-0663">Pyridoxal phosphate</keyword>
<evidence type="ECO:0000256" key="4">
    <source>
        <dbReference type="RuleBase" id="RU362118"/>
    </source>
</evidence>
<dbReference type="EC" id="2.5.1.-" evidence="3"/>
<dbReference type="PIRSF" id="PIRSF001434">
    <property type="entry name" value="CGS"/>
    <property type="match status" value="1"/>
</dbReference>
<dbReference type="InterPro" id="IPR000277">
    <property type="entry name" value="Cys/Met-Metab_PyrdxlP-dep_enz"/>
</dbReference>
<dbReference type="EMBL" id="JAGSPA010000002">
    <property type="protein sequence ID" value="MBV7256267.1"/>
    <property type="molecule type" value="Genomic_DNA"/>
</dbReference>
<evidence type="ECO:0000313" key="5">
    <source>
        <dbReference type="EMBL" id="MBV7256267.1"/>
    </source>
</evidence>
<dbReference type="RefSeq" id="WP_218444841.1">
    <property type="nucleotide sequence ID" value="NZ_JAGSPA010000002.1"/>
</dbReference>
<protein>
    <recommendedName>
        <fullName evidence="3">O-succinylhomoserine sulfhydrylase</fullName>
        <shortName evidence="3">OSH sulfhydrylase</shortName>
        <shortName evidence="3">OSHS sulfhydrylase</shortName>
        <ecNumber evidence="3">2.5.1.-</ecNumber>
    </recommendedName>
</protein>
<reference evidence="5 6" key="1">
    <citation type="submission" date="2021-04" db="EMBL/GenBank/DDBJ databases">
        <authorList>
            <person name="Pira H."/>
            <person name="Risdian C."/>
            <person name="Wink J."/>
        </authorList>
    </citation>
    <scope>NUCLEOTIDE SEQUENCE [LARGE SCALE GENOMIC DNA]</scope>
    <source>
        <strain evidence="5 6">WHA3</strain>
    </source>
</reference>
<dbReference type="PANTHER" id="PTHR11808:SF80">
    <property type="entry name" value="CYSTATHIONINE GAMMA-LYASE"/>
    <property type="match status" value="1"/>
</dbReference>
<organism evidence="5 6">
    <name type="scientific">Pacificimonas pallii</name>
    <dbReference type="NCBI Taxonomy" id="2827236"/>
    <lineage>
        <taxon>Bacteria</taxon>
        <taxon>Pseudomonadati</taxon>
        <taxon>Pseudomonadota</taxon>
        <taxon>Alphaproteobacteria</taxon>
        <taxon>Sphingomonadales</taxon>
        <taxon>Sphingosinicellaceae</taxon>
        <taxon>Pacificimonas</taxon>
    </lineage>
</organism>
<comment type="similarity">
    <text evidence="3">Belongs to the trans-sulfuration enzymes family. MetZ subfamily.</text>
</comment>
<comment type="function">
    <text evidence="3">Catalyzes the formation of L-homocysteine from O-succinyl-L-homoserine (OSHS) and hydrogen sulfide.</text>
</comment>
<gene>
    <name evidence="3 5" type="primary">metZ</name>
    <name evidence="5" type="ORF">KCG44_05650</name>
</gene>
<comment type="cofactor">
    <cofactor evidence="1 3 4">
        <name>pyridoxal 5'-phosphate</name>
        <dbReference type="ChEBI" id="CHEBI:597326"/>
    </cofactor>
</comment>
<comment type="subunit">
    <text evidence="3">Homotetramer.</text>
</comment>
<keyword evidence="3" id="KW-0028">Amino-acid biosynthesis</keyword>
<keyword evidence="6" id="KW-1185">Reference proteome</keyword>
<dbReference type="Pfam" id="PF01053">
    <property type="entry name" value="Cys_Met_Meta_PP"/>
    <property type="match status" value="1"/>
</dbReference>